<comment type="caution">
    <text evidence="1">The sequence shown here is derived from an EMBL/GenBank/DDBJ whole genome shotgun (WGS) entry which is preliminary data.</text>
</comment>
<dbReference type="Proteomes" id="UP000790709">
    <property type="component" value="Unassembled WGS sequence"/>
</dbReference>
<dbReference type="EMBL" id="MU266339">
    <property type="protein sequence ID" value="KAH7929618.1"/>
    <property type="molecule type" value="Genomic_DNA"/>
</dbReference>
<protein>
    <submittedName>
        <fullName evidence="1">Uncharacterized protein</fullName>
    </submittedName>
</protein>
<reference evidence="1" key="1">
    <citation type="journal article" date="2021" name="New Phytol.">
        <title>Evolutionary innovations through gain and loss of genes in the ectomycorrhizal Boletales.</title>
        <authorList>
            <person name="Wu G."/>
            <person name="Miyauchi S."/>
            <person name="Morin E."/>
            <person name="Kuo A."/>
            <person name="Drula E."/>
            <person name="Varga T."/>
            <person name="Kohler A."/>
            <person name="Feng B."/>
            <person name="Cao Y."/>
            <person name="Lipzen A."/>
            <person name="Daum C."/>
            <person name="Hundley H."/>
            <person name="Pangilinan J."/>
            <person name="Johnson J."/>
            <person name="Barry K."/>
            <person name="LaButti K."/>
            <person name="Ng V."/>
            <person name="Ahrendt S."/>
            <person name="Min B."/>
            <person name="Choi I.G."/>
            <person name="Park H."/>
            <person name="Plett J.M."/>
            <person name="Magnuson J."/>
            <person name="Spatafora J.W."/>
            <person name="Nagy L.G."/>
            <person name="Henrissat B."/>
            <person name="Grigoriev I.V."/>
            <person name="Yang Z.L."/>
            <person name="Xu J."/>
            <person name="Martin F.M."/>
        </authorList>
    </citation>
    <scope>NUCLEOTIDE SEQUENCE</scope>
    <source>
        <strain evidence="1">KUC20120723A-06</strain>
    </source>
</reference>
<organism evidence="1 2">
    <name type="scientific">Leucogyrophana mollusca</name>
    <dbReference type="NCBI Taxonomy" id="85980"/>
    <lineage>
        <taxon>Eukaryota</taxon>
        <taxon>Fungi</taxon>
        <taxon>Dikarya</taxon>
        <taxon>Basidiomycota</taxon>
        <taxon>Agaricomycotina</taxon>
        <taxon>Agaricomycetes</taxon>
        <taxon>Agaricomycetidae</taxon>
        <taxon>Boletales</taxon>
        <taxon>Boletales incertae sedis</taxon>
        <taxon>Leucogyrophana</taxon>
    </lineage>
</organism>
<keyword evidence="2" id="KW-1185">Reference proteome</keyword>
<gene>
    <name evidence="1" type="ORF">BV22DRAFT_113605</name>
</gene>
<evidence type="ECO:0000313" key="1">
    <source>
        <dbReference type="EMBL" id="KAH7929618.1"/>
    </source>
</evidence>
<proteinExistence type="predicted"/>
<accession>A0ACB8BY87</accession>
<sequence>MLSPNDIVLTRQSTAFEHYIVSNASKDWYHAPNHFHSSHPSAAFLRAYSESYVHREVRRHTLKARCCVVVSSTLETIWLAPYPALREVFTFATMRRSKVACPRHPQPPVMVSEAKFEYHECWVSRVSSGWRWCPVCVPVGTDEFKRAALSV</sequence>
<evidence type="ECO:0000313" key="2">
    <source>
        <dbReference type="Proteomes" id="UP000790709"/>
    </source>
</evidence>
<name>A0ACB8BY87_9AGAM</name>